<comment type="caution">
    <text evidence="3">The sequence shown here is derived from an EMBL/GenBank/DDBJ whole genome shotgun (WGS) entry which is preliminary data.</text>
</comment>
<reference evidence="3 4" key="1">
    <citation type="submission" date="2024-04" db="EMBL/GenBank/DDBJ databases">
        <title>Flavobacterium sp. DGU11 16S ribosomal RNA gene Genome sequencing and assembly.</title>
        <authorList>
            <person name="Park S."/>
        </authorList>
    </citation>
    <scope>NUCLEOTIDE SEQUENCE [LARGE SCALE GENOMIC DNA]</scope>
    <source>
        <strain evidence="3 4">DGU11</strain>
    </source>
</reference>
<proteinExistence type="predicted"/>
<dbReference type="SUPFAM" id="SSF49899">
    <property type="entry name" value="Concanavalin A-like lectins/glucanases"/>
    <property type="match status" value="1"/>
</dbReference>
<dbReference type="NCBIfam" id="NF038128">
    <property type="entry name" value="choice_anch_J"/>
    <property type="match status" value="1"/>
</dbReference>
<name>A0ABU9HY92_9FLAO</name>
<feature type="domain" description="DUF5017" evidence="2">
    <location>
        <begin position="69"/>
        <end position="185"/>
    </location>
</feature>
<evidence type="ECO:0000313" key="4">
    <source>
        <dbReference type="Proteomes" id="UP001464555"/>
    </source>
</evidence>
<evidence type="ECO:0000259" key="2">
    <source>
        <dbReference type="Pfam" id="PF16409"/>
    </source>
</evidence>
<protein>
    <submittedName>
        <fullName evidence="3">Choice-of-anchor J domain-containing protein</fullName>
    </submittedName>
</protein>
<feature type="signal peptide" evidence="1">
    <location>
        <begin position="1"/>
        <end position="23"/>
    </location>
</feature>
<dbReference type="InterPro" id="IPR032185">
    <property type="entry name" value="DUF5017"/>
</dbReference>
<dbReference type="InterPro" id="IPR013320">
    <property type="entry name" value="ConA-like_dom_sf"/>
</dbReference>
<organism evidence="3 4">
    <name type="scientific">Flavobacterium arundinis</name>
    <dbReference type="NCBI Taxonomy" id="3139143"/>
    <lineage>
        <taxon>Bacteria</taxon>
        <taxon>Pseudomonadati</taxon>
        <taxon>Bacteroidota</taxon>
        <taxon>Flavobacteriia</taxon>
        <taxon>Flavobacteriales</taxon>
        <taxon>Flavobacteriaceae</taxon>
        <taxon>Flavobacterium</taxon>
    </lineage>
</organism>
<dbReference type="EMBL" id="JBBYHR010000007">
    <property type="protein sequence ID" value="MEL1245106.1"/>
    <property type="molecule type" value="Genomic_DNA"/>
</dbReference>
<feature type="chain" id="PRO_5045373851" evidence="1">
    <location>
        <begin position="24"/>
        <end position="199"/>
    </location>
</feature>
<keyword evidence="4" id="KW-1185">Reference proteome</keyword>
<evidence type="ECO:0000313" key="3">
    <source>
        <dbReference type="EMBL" id="MEL1245106.1"/>
    </source>
</evidence>
<dbReference type="Pfam" id="PF16409">
    <property type="entry name" value="DUF5017"/>
    <property type="match status" value="1"/>
</dbReference>
<gene>
    <name evidence="3" type="ORF">AAEO56_12590</name>
</gene>
<keyword evidence="1" id="KW-0732">Signal</keyword>
<evidence type="ECO:0000256" key="1">
    <source>
        <dbReference type="SAM" id="SignalP"/>
    </source>
</evidence>
<dbReference type="RefSeq" id="WP_341697422.1">
    <property type="nucleotide sequence ID" value="NZ_JBBYHR010000007.1"/>
</dbReference>
<accession>A0ABU9HY92</accession>
<dbReference type="PROSITE" id="PS51257">
    <property type="entry name" value="PROKAR_LIPOPROTEIN"/>
    <property type="match status" value="1"/>
</dbReference>
<sequence>MKNIKTILFGAFAALLATGCVSDDDFHTPPLDEVIFSQNFDEAVDNTPLDITGWTNFASQGTTKWTEQVFSGNGYAEFSTFNSGNPVNVGWLISPAINIDGSAKKLTFVAAQHHLDSPANKLEVLVSTNFDGTDVAAATWTPVTATLPTQANDWYEFVSSGQVNLSAFSGNVYIAFRVTGSGTDTTLDGAYQIDNVKLF</sequence>
<dbReference type="Proteomes" id="UP001464555">
    <property type="component" value="Unassembled WGS sequence"/>
</dbReference>
<dbReference type="Gene3D" id="2.60.120.200">
    <property type="match status" value="1"/>
</dbReference>